<evidence type="ECO:0000256" key="1">
    <source>
        <dbReference type="ARBA" id="ARBA00022801"/>
    </source>
</evidence>
<dbReference type="PANTHER" id="PTHR43519:SF1">
    <property type="entry name" value="ATP-DEPENDENT RNA HELICASE HRPB"/>
    <property type="match status" value="1"/>
</dbReference>
<keyword evidence="2 3" id="KW-0067">ATP-binding</keyword>
<dbReference type="GO" id="GO:0004386">
    <property type="term" value="F:helicase activity"/>
    <property type="evidence" value="ECO:0007669"/>
    <property type="project" value="UniProtKB-KW"/>
</dbReference>
<evidence type="ECO:0000313" key="4">
    <source>
        <dbReference type="Proteomes" id="UP000254712"/>
    </source>
</evidence>
<protein>
    <submittedName>
        <fullName evidence="3">ATP-dependent helicase HrpB</fullName>
    </submittedName>
</protein>
<evidence type="ECO:0000256" key="2">
    <source>
        <dbReference type="ARBA" id="ARBA00022806"/>
    </source>
</evidence>
<proteinExistence type="predicted"/>
<dbReference type="Proteomes" id="UP000254712">
    <property type="component" value="Unassembled WGS sequence"/>
</dbReference>
<accession>A0A379WZJ3</accession>
<organism evidence="3 4">
    <name type="scientific">Salmonella enterica I</name>
    <dbReference type="NCBI Taxonomy" id="59201"/>
    <lineage>
        <taxon>Bacteria</taxon>
        <taxon>Pseudomonadati</taxon>
        <taxon>Pseudomonadota</taxon>
        <taxon>Gammaproteobacteria</taxon>
        <taxon>Enterobacterales</taxon>
        <taxon>Enterobacteriaceae</taxon>
        <taxon>Salmonella</taxon>
    </lineage>
</organism>
<reference evidence="3 4" key="1">
    <citation type="submission" date="2018-06" db="EMBL/GenBank/DDBJ databases">
        <authorList>
            <consortium name="Pathogen Informatics"/>
            <person name="Doyle S."/>
        </authorList>
    </citation>
    <scope>NUCLEOTIDE SEQUENCE [LARGE SCALE GENOMIC DNA]</scope>
    <source>
        <strain evidence="3 4">NCTC8261</strain>
    </source>
</reference>
<keyword evidence="1" id="KW-0378">Hydrolase</keyword>
<name>A0A379WZJ3_SALET</name>
<dbReference type="GO" id="GO:0016787">
    <property type="term" value="F:hydrolase activity"/>
    <property type="evidence" value="ECO:0007669"/>
    <property type="project" value="UniProtKB-KW"/>
</dbReference>
<dbReference type="Gene3D" id="3.40.50.300">
    <property type="entry name" value="P-loop containing nucleotide triphosphate hydrolases"/>
    <property type="match status" value="1"/>
</dbReference>
<gene>
    <name evidence="3" type="ORF">NCTC8261_05893</name>
</gene>
<dbReference type="AlphaFoldDB" id="A0A379WZJ3"/>
<dbReference type="PANTHER" id="PTHR43519">
    <property type="entry name" value="ATP-DEPENDENT RNA HELICASE HRPB"/>
    <property type="match status" value="1"/>
</dbReference>
<keyword evidence="2 3" id="KW-0547">Nucleotide-binding</keyword>
<sequence>MTQRAGRAGRLAPGICLHLLAKEQAERAAAQSDPEILHSDLSGLLMEVLQWGCHDPASLSGWTDRRR</sequence>
<dbReference type="SUPFAM" id="SSF52540">
    <property type="entry name" value="P-loop containing nucleoside triphosphate hydrolases"/>
    <property type="match status" value="1"/>
</dbReference>
<keyword evidence="2 3" id="KW-0347">Helicase</keyword>
<evidence type="ECO:0000313" key="3">
    <source>
        <dbReference type="EMBL" id="SUH39529.1"/>
    </source>
</evidence>
<dbReference type="EMBL" id="UGXT01000002">
    <property type="protein sequence ID" value="SUH39529.1"/>
    <property type="molecule type" value="Genomic_DNA"/>
</dbReference>
<dbReference type="InterPro" id="IPR027417">
    <property type="entry name" value="P-loop_NTPase"/>
</dbReference>